<evidence type="ECO:0000313" key="9">
    <source>
        <dbReference type="EMBL" id="BDZ42640.1"/>
    </source>
</evidence>
<dbReference type="InterPro" id="IPR000719">
    <property type="entry name" value="Prot_kinase_dom"/>
</dbReference>
<dbReference type="Gene3D" id="1.10.510.10">
    <property type="entry name" value="Transferase(Phosphotransferase) domain 1"/>
    <property type="match status" value="1"/>
</dbReference>
<feature type="compositionally biased region" description="Low complexity" evidence="6">
    <location>
        <begin position="369"/>
        <end position="383"/>
    </location>
</feature>
<dbReference type="PROSITE" id="PS00108">
    <property type="entry name" value="PROTEIN_KINASE_ST"/>
    <property type="match status" value="1"/>
</dbReference>
<keyword evidence="4 5" id="KW-0067">ATP-binding</keyword>
<proteinExistence type="predicted"/>
<dbReference type="InterPro" id="IPR017441">
    <property type="entry name" value="Protein_kinase_ATP_BS"/>
</dbReference>
<accession>A0ABN6XD89</accession>
<dbReference type="PROSITE" id="PS50011">
    <property type="entry name" value="PROTEIN_KINASE_DOM"/>
    <property type="match status" value="1"/>
</dbReference>
<dbReference type="PANTHER" id="PTHR43289:SF34">
    <property type="entry name" value="SERINE_THREONINE-PROTEIN KINASE YBDM-RELATED"/>
    <property type="match status" value="1"/>
</dbReference>
<organism evidence="9 10">
    <name type="scientific">Paraoerskovia sediminicola</name>
    <dbReference type="NCBI Taxonomy" id="1138587"/>
    <lineage>
        <taxon>Bacteria</taxon>
        <taxon>Bacillati</taxon>
        <taxon>Actinomycetota</taxon>
        <taxon>Actinomycetes</taxon>
        <taxon>Micrococcales</taxon>
        <taxon>Cellulomonadaceae</taxon>
        <taxon>Paraoerskovia</taxon>
    </lineage>
</organism>
<dbReference type="InterPro" id="IPR008271">
    <property type="entry name" value="Ser/Thr_kinase_AS"/>
</dbReference>
<feature type="compositionally biased region" description="Low complexity" evidence="6">
    <location>
        <begin position="520"/>
        <end position="529"/>
    </location>
</feature>
<feature type="domain" description="Protein kinase" evidence="8">
    <location>
        <begin position="42"/>
        <end position="303"/>
    </location>
</feature>
<feature type="compositionally biased region" description="Low complexity" evidence="6">
    <location>
        <begin position="7"/>
        <end position="27"/>
    </location>
</feature>
<dbReference type="SMART" id="SM00220">
    <property type="entry name" value="S_TKc"/>
    <property type="match status" value="1"/>
</dbReference>
<feature type="binding site" evidence="5">
    <location>
        <position position="70"/>
    </location>
    <ligand>
        <name>ATP</name>
        <dbReference type="ChEBI" id="CHEBI:30616"/>
    </ligand>
</feature>
<evidence type="ECO:0000313" key="10">
    <source>
        <dbReference type="Proteomes" id="UP001321475"/>
    </source>
</evidence>
<dbReference type="Proteomes" id="UP001321475">
    <property type="component" value="Chromosome"/>
</dbReference>
<evidence type="ECO:0000256" key="2">
    <source>
        <dbReference type="ARBA" id="ARBA00022741"/>
    </source>
</evidence>
<name>A0ABN6XD89_9CELL</name>
<keyword evidence="7" id="KW-0812">Transmembrane</keyword>
<keyword evidence="7" id="KW-0472">Membrane</keyword>
<feature type="compositionally biased region" description="Basic residues" evidence="6">
    <location>
        <begin position="530"/>
        <end position="540"/>
    </location>
</feature>
<dbReference type="RefSeq" id="WP_286217093.1">
    <property type="nucleotide sequence ID" value="NZ_AP027729.1"/>
</dbReference>
<evidence type="ECO:0000259" key="8">
    <source>
        <dbReference type="PROSITE" id="PS50011"/>
    </source>
</evidence>
<dbReference type="SUPFAM" id="SSF56112">
    <property type="entry name" value="Protein kinase-like (PK-like)"/>
    <property type="match status" value="1"/>
</dbReference>
<dbReference type="CDD" id="cd14014">
    <property type="entry name" value="STKc_PknB_like"/>
    <property type="match status" value="1"/>
</dbReference>
<feature type="transmembrane region" description="Helical" evidence="7">
    <location>
        <begin position="399"/>
        <end position="429"/>
    </location>
</feature>
<feature type="region of interest" description="Disordered" evidence="6">
    <location>
        <begin position="444"/>
        <end position="464"/>
    </location>
</feature>
<keyword evidence="3" id="KW-0418">Kinase</keyword>
<dbReference type="InterPro" id="IPR011009">
    <property type="entry name" value="Kinase-like_dom_sf"/>
</dbReference>
<feature type="region of interest" description="Disordered" evidence="6">
    <location>
        <begin position="343"/>
        <end position="390"/>
    </location>
</feature>
<dbReference type="Pfam" id="PF00069">
    <property type="entry name" value="Pkinase"/>
    <property type="match status" value="1"/>
</dbReference>
<dbReference type="EMBL" id="AP027729">
    <property type="protein sequence ID" value="BDZ42640.1"/>
    <property type="molecule type" value="Genomic_DNA"/>
</dbReference>
<feature type="region of interest" description="Disordered" evidence="6">
    <location>
        <begin position="492"/>
        <end position="540"/>
    </location>
</feature>
<evidence type="ECO:0000256" key="7">
    <source>
        <dbReference type="SAM" id="Phobius"/>
    </source>
</evidence>
<evidence type="ECO:0000256" key="6">
    <source>
        <dbReference type="SAM" id="MobiDB-lite"/>
    </source>
</evidence>
<feature type="compositionally biased region" description="Basic and acidic residues" evidence="6">
    <location>
        <begin position="444"/>
        <end position="453"/>
    </location>
</feature>
<feature type="compositionally biased region" description="Low complexity" evidence="6">
    <location>
        <begin position="492"/>
        <end position="502"/>
    </location>
</feature>
<protein>
    <recommendedName>
        <fullName evidence="8">Protein kinase domain-containing protein</fullName>
    </recommendedName>
</protein>
<feature type="region of interest" description="Disordered" evidence="6">
    <location>
        <begin position="1"/>
        <end position="40"/>
    </location>
</feature>
<keyword evidence="1" id="KW-0808">Transferase</keyword>
<dbReference type="PROSITE" id="PS00107">
    <property type="entry name" value="PROTEIN_KINASE_ATP"/>
    <property type="match status" value="1"/>
</dbReference>
<sequence length="540" mass="55000">MDTESIGTPGAPAEPGSSGPRRSPTSGAEPGGLPPGTEIDGYTIVSRLGSGAMGTVYRATDGGGQEVALKLLHSHVDADTSALGRERLRREAVALQKLDHPAVAAILDVELEGADAFIVTQIAEGISLEDEIAERGPLDADDLLALAEQLAEALEAVHAAGVVHRDMKPSNVLVTDDGPVLIDFGIAHGLEDARMTSTGLVMGTPGYLDPQLLSGAEPGTATDWWGWAAMLAYAATGRPPFGVRPLDAVLARARSGDADLAGLGARTHGALAAALNPEPRRRLGPAQVVRALRTAATEGDPAVEDGGISRGQVAAAAGAFAAGAAVTQVVASDGGTRPMVVGPPSDGAGDGTYADPAAYSEGGDRAAYGQPEAAAGDPAGEGASQWQGYERPRPARRPWAVLGIGVALVAFAGSAPGVAFALLAVLVILARWVGLMTNSLHARREARGSRRGTEPGSVGCRPSSSCVRCSAPRPGCSSVPARGCCSWSAAGGCSPPGGWSSCPIPRRPRGRSGERTPTGSSRSCSASRWPSRRRSRGSAR</sequence>
<evidence type="ECO:0000256" key="5">
    <source>
        <dbReference type="PROSITE-ProRule" id="PRU10141"/>
    </source>
</evidence>
<dbReference type="Gene3D" id="3.30.200.20">
    <property type="entry name" value="Phosphorylase Kinase, domain 1"/>
    <property type="match status" value="1"/>
</dbReference>
<evidence type="ECO:0000256" key="4">
    <source>
        <dbReference type="ARBA" id="ARBA00022840"/>
    </source>
</evidence>
<evidence type="ECO:0000256" key="1">
    <source>
        <dbReference type="ARBA" id="ARBA00022679"/>
    </source>
</evidence>
<evidence type="ECO:0000256" key="3">
    <source>
        <dbReference type="ARBA" id="ARBA00022777"/>
    </source>
</evidence>
<gene>
    <name evidence="9" type="ORF">GCM10025865_19390</name>
</gene>
<keyword evidence="2 5" id="KW-0547">Nucleotide-binding</keyword>
<keyword evidence="7" id="KW-1133">Transmembrane helix</keyword>
<dbReference type="PANTHER" id="PTHR43289">
    <property type="entry name" value="MITOGEN-ACTIVATED PROTEIN KINASE KINASE KINASE 20-RELATED"/>
    <property type="match status" value="1"/>
</dbReference>
<reference evidence="10" key="1">
    <citation type="journal article" date="2019" name="Int. J. Syst. Evol. Microbiol.">
        <title>The Global Catalogue of Microorganisms (GCM) 10K type strain sequencing project: providing services to taxonomists for standard genome sequencing and annotation.</title>
        <authorList>
            <consortium name="The Broad Institute Genomics Platform"/>
            <consortium name="The Broad Institute Genome Sequencing Center for Infectious Disease"/>
            <person name="Wu L."/>
            <person name="Ma J."/>
        </authorList>
    </citation>
    <scope>NUCLEOTIDE SEQUENCE [LARGE SCALE GENOMIC DNA]</scope>
    <source>
        <strain evidence="10">NBRC 108565</strain>
    </source>
</reference>
<keyword evidence="10" id="KW-1185">Reference proteome</keyword>